<evidence type="ECO:0000256" key="6">
    <source>
        <dbReference type="ARBA" id="ARBA00023211"/>
    </source>
</evidence>
<feature type="domain" description="Glycosyl hydrolase family 4 C-terminal" evidence="13">
    <location>
        <begin position="193"/>
        <end position="393"/>
    </location>
</feature>
<dbReference type="Proteomes" id="UP000010880">
    <property type="component" value="Chromosome"/>
</dbReference>
<dbReference type="GO" id="GO:0004553">
    <property type="term" value="F:hydrolase activity, hydrolyzing O-glycosyl compounds"/>
    <property type="evidence" value="ECO:0007669"/>
    <property type="project" value="InterPro"/>
</dbReference>
<keyword evidence="7 12" id="KW-0326">Glycosidase</keyword>
<dbReference type="SUPFAM" id="SSF56327">
    <property type="entry name" value="LDH C-terminal domain-like"/>
    <property type="match status" value="1"/>
</dbReference>
<comment type="cofactor">
    <cofactor evidence="12">
        <name>NAD(+)</name>
        <dbReference type="ChEBI" id="CHEBI:57540"/>
    </cofactor>
    <text evidence="12">Binds 1 NAD(+) per subunit.</text>
</comment>
<dbReference type="Pfam" id="PF02056">
    <property type="entry name" value="Glyco_hydro_4"/>
    <property type="match status" value="1"/>
</dbReference>
<evidence type="ECO:0000256" key="8">
    <source>
        <dbReference type="PIRSR" id="PIRSR601088-1"/>
    </source>
</evidence>
<keyword evidence="15" id="KW-1185">Reference proteome</keyword>
<dbReference type="PANTHER" id="PTHR32092:SF5">
    <property type="entry name" value="6-PHOSPHO-BETA-GLUCOSIDASE"/>
    <property type="match status" value="1"/>
</dbReference>
<gene>
    <name evidence="14" type="ordered locus">Halha_1131</name>
</gene>
<evidence type="ECO:0000256" key="4">
    <source>
        <dbReference type="ARBA" id="ARBA00022801"/>
    </source>
</evidence>
<dbReference type="KEGG" id="hhl:Halha_1131"/>
<evidence type="ECO:0000313" key="15">
    <source>
        <dbReference type="Proteomes" id="UP000010880"/>
    </source>
</evidence>
<evidence type="ECO:0000256" key="9">
    <source>
        <dbReference type="PIRSR" id="PIRSR601088-2"/>
    </source>
</evidence>
<dbReference type="EMBL" id="CP003359">
    <property type="protein sequence ID" value="AGB41080.1"/>
    <property type="molecule type" value="Genomic_DNA"/>
</dbReference>
<proteinExistence type="inferred from homology"/>
<feature type="binding site" evidence="10">
    <location>
        <position position="167"/>
    </location>
    <ligand>
        <name>Mn(2+)</name>
        <dbReference type="ChEBI" id="CHEBI:29035"/>
    </ligand>
</feature>
<feature type="binding site" evidence="9">
    <location>
        <position position="146"/>
    </location>
    <ligand>
        <name>substrate</name>
    </ligand>
</feature>
<evidence type="ECO:0000259" key="13">
    <source>
        <dbReference type="Pfam" id="PF11975"/>
    </source>
</evidence>
<feature type="active site" description="Proton acceptor" evidence="8">
    <location>
        <position position="241"/>
    </location>
</feature>
<protein>
    <submittedName>
        <fullName evidence="14">Family 4 glycosyl hydrolase, alpha-galactosidase/6-phospho-beta-glucosidase</fullName>
    </submittedName>
</protein>
<name>L0K949_HALHC</name>
<dbReference type="AlphaFoldDB" id="L0K949"/>
<sequence>MGIKLTVIGGSGLYTPLLFDAIINNEAGIDFDEVCLNGRTKSKLERIGQLSQNLIAKSDCDFDVTYTTDRQEALTGADIVLCQIRVGGMKARADDEEFPLTYDIIGEETVGPGGFANALRTVPVMLNLAKEVEKYAPDALFMNLTNPCSIVQQALEEKTNLNIIGICDLPVGMIQKMANLLEVDPAKIDVEYQGLNHLGWYTGVYVDGENKIEELINKVEKLELGIDSNLIKKLNAIPLPYLKFYYHHKKEVNKAKNKEQLRANELLATQDEINNSLEKDLTKIPELIYQRGAIWYSDVIVPLISALNQPQEKKFIVNLPNDGLISGVDDEVIVEVPAVINSSGIKPLQVPNVSLEIKTIIQQSANYRNLATQAALSQESNDILQALAANPQVVDYDIACEILENNL</sequence>
<evidence type="ECO:0000313" key="14">
    <source>
        <dbReference type="EMBL" id="AGB41080.1"/>
    </source>
</evidence>
<evidence type="ECO:0000256" key="7">
    <source>
        <dbReference type="ARBA" id="ARBA00023295"/>
    </source>
</evidence>
<evidence type="ECO:0000256" key="12">
    <source>
        <dbReference type="RuleBase" id="RU361152"/>
    </source>
</evidence>
<dbReference type="InterPro" id="IPR015955">
    <property type="entry name" value="Lactate_DH/Glyco_Ohase_4_C"/>
</dbReference>
<dbReference type="InterPro" id="IPR022616">
    <property type="entry name" value="Glyco_hydro_4_C"/>
</dbReference>
<evidence type="ECO:0000256" key="3">
    <source>
        <dbReference type="ARBA" id="ARBA00022723"/>
    </source>
</evidence>
<dbReference type="GO" id="GO:0005975">
    <property type="term" value="P:carbohydrate metabolic process"/>
    <property type="evidence" value="ECO:0007669"/>
    <property type="project" value="InterPro"/>
</dbReference>
<evidence type="ECO:0000256" key="5">
    <source>
        <dbReference type="ARBA" id="ARBA00023027"/>
    </source>
</evidence>
<feature type="binding site" evidence="9">
    <location>
        <position position="92"/>
    </location>
    <ligand>
        <name>substrate</name>
    </ligand>
</feature>
<keyword evidence="5 12" id="KW-0520">NAD</keyword>
<keyword evidence="4 12" id="KW-0378">Hydrolase</keyword>
<dbReference type="GO" id="GO:0046872">
    <property type="term" value="F:metal ion binding"/>
    <property type="evidence" value="ECO:0007669"/>
    <property type="project" value="UniProtKB-KW"/>
</dbReference>
<comment type="similarity">
    <text evidence="1 12">Belongs to the glycosyl hydrolase 4 family.</text>
</comment>
<dbReference type="OrthoDB" id="9808275at2"/>
<comment type="subunit">
    <text evidence="2">Homotetramer.</text>
</comment>
<dbReference type="Gene3D" id="3.90.110.10">
    <property type="entry name" value="Lactate dehydrogenase/glycoside hydrolase, family 4, C-terminal"/>
    <property type="match status" value="1"/>
</dbReference>
<dbReference type="GO" id="GO:0016616">
    <property type="term" value="F:oxidoreductase activity, acting on the CH-OH group of donors, NAD or NADP as acceptor"/>
    <property type="evidence" value="ECO:0007669"/>
    <property type="project" value="InterPro"/>
</dbReference>
<dbReference type="InterPro" id="IPR036291">
    <property type="entry name" value="NAD(P)-bd_dom_sf"/>
</dbReference>
<keyword evidence="10" id="KW-0408">Iron</keyword>
<dbReference type="Pfam" id="PF11975">
    <property type="entry name" value="Glyco_hydro_4C"/>
    <property type="match status" value="1"/>
</dbReference>
<reference evidence="15" key="1">
    <citation type="submission" date="2012-02" db="EMBL/GenBank/DDBJ databases">
        <title>The complete genome of Halobacteroides halobius DSM 5150.</title>
        <authorList>
            <person name="Lucas S."/>
            <person name="Copeland A."/>
            <person name="Lapidus A."/>
            <person name="Glavina del Rio T."/>
            <person name="Dalin E."/>
            <person name="Tice H."/>
            <person name="Bruce D."/>
            <person name="Goodwin L."/>
            <person name="Pitluck S."/>
            <person name="Peters L."/>
            <person name="Mikhailova N."/>
            <person name="Gu W."/>
            <person name="Kyrpides N."/>
            <person name="Mavromatis K."/>
            <person name="Ivanova N."/>
            <person name="Brettin T."/>
            <person name="Detter J.C."/>
            <person name="Han C."/>
            <person name="Larimer F."/>
            <person name="Land M."/>
            <person name="Hauser L."/>
            <person name="Markowitz V."/>
            <person name="Cheng J.-F."/>
            <person name="Hugenholtz P."/>
            <person name="Woyke T."/>
            <person name="Wu D."/>
            <person name="Tindall B."/>
            <person name="Pomrenke H."/>
            <person name="Brambilla E."/>
            <person name="Klenk H.-P."/>
            <person name="Eisen J.A."/>
        </authorList>
    </citation>
    <scope>NUCLEOTIDE SEQUENCE [LARGE SCALE GENOMIC DNA]</scope>
    <source>
        <strain evidence="15">ATCC 35273 / DSM 5150 / MD-1</strain>
    </source>
</reference>
<dbReference type="STRING" id="748449.Halha_1131"/>
<dbReference type="PANTHER" id="PTHR32092">
    <property type="entry name" value="6-PHOSPHO-BETA-GLUCOSIDASE-RELATED"/>
    <property type="match status" value="1"/>
</dbReference>
<evidence type="ECO:0000256" key="11">
    <source>
        <dbReference type="PIRSR" id="PIRSR601088-4"/>
    </source>
</evidence>
<keyword evidence="6 10" id="KW-0464">Manganese</keyword>
<keyword evidence="10" id="KW-0170">Cobalt</keyword>
<dbReference type="PRINTS" id="PR00732">
    <property type="entry name" value="GLHYDRLASE4"/>
</dbReference>
<evidence type="ECO:0000256" key="2">
    <source>
        <dbReference type="ARBA" id="ARBA00011881"/>
    </source>
</evidence>
<feature type="site" description="Increases basicity of active site Tyr" evidence="11">
    <location>
        <position position="108"/>
    </location>
</feature>
<organism evidence="14 15">
    <name type="scientific">Halobacteroides halobius (strain ATCC 35273 / DSM 5150 / MD-1)</name>
    <dbReference type="NCBI Taxonomy" id="748449"/>
    <lineage>
        <taxon>Bacteria</taxon>
        <taxon>Bacillati</taxon>
        <taxon>Bacillota</taxon>
        <taxon>Clostridia</taxon>
        <taxon>Halanaerobiales</taxon>
        <taxon>Halobacteroidaceae</taxon>
        <taxon>Halobacteroides</taxon>
    </lineage>
</organism>
<dbReference type="RefSeq" id="WP_015326805.1">
    <property type="nucleotide sequence ID" value="NC_019978.1"/>
</dbReference>
<dbReference type="HOGENOM" id="CLU_045951_0_1_9"/>
<keyword evidence="3 10" id="KW-0479">Metal-binding</keyword>
<evidence type="ECO:0000256" key="10">
    <source>
        <dbReference type="PIRSR" id="PIRSR601088-3"/>
    </source>
</evidence>
<keyword evidence="10" id="KW-0533">Nickel</keyword>
<evidence type="ECO:0000256" key="1">
    <source>
        <dbReference type="ARBA" id="ARBA00010141"/>
    </source>
</evidence>
<dbReference type="InterPro" id="IPR001088">
    <property type="entry name" value="Glyco_hydro_4"/>
</dbReference>
<feature type="binding site" evidence="10">
    <location>
        <position position="197"/>
    </location>
    <ligand>
        <name>Mn(2+)</name>
        <dbReference type="ChEBI" id="CHEBI:29035"/>
    </ligand>
</feature>
<accession>L0K949</accession>
<feature type="active site" description="Proton donor" evidence="8">
    <location>
        <position position="168"/>
    </location>
</feature>
<dbReference type="Gene3D" id="3.40.50.720">
    <property type="entry name" value="NAD(P)-binding Rossmann-like Domain"/>
    <property type="match status" value="1"/>
</dbReference>
<dbReference type="eggNOG" id="COG1486">
    <property type="taxonomic scope" value="Bacteria"/>
</dbReference>
<dbReference type="SUPFAM" id="SSF51735">
    <property type="entry name" value="NAD(P)-binding Rossmann-fold domains"/>
    <property type="match status" value="1"/>
</dbReference>